<accession>A0ABY5D5K9</accession>
<proteinExistence type="predicted"/>
<evidence type="ECO:0000313" key="2">
    <source>
        <dbReference type="Proteomes" id="UP001055940"/>
    </source>
</evidence>
<gene>
    <name evidence="1" type="ORF">NE857_24905</name>
</gene>
<name>A0ABY5D5K9_9ACTN</name>
<reference evidence="1" key="1">
    <citation type="submission" date="2022-06" db="EMBL/GenBank/DDBJ databases">
        <authorList>
            <person name="Ping M."/>
        </authorList>
    </citation>
    <scope>NUCLEOTIDE SEQUENCE</scope>
    <source>
        <strain evidence="1">JCM11759T</strain>
    </source>
</reference>
<organism evidence="1 2">
    <name type="scientific">Nocardiopsis exhalans</name>
    <dbReference type="NCBI Taxonomy" id="163604"/>
    <lineage>
        <taxon>Bacteria</taxon>
        <taxon>Bacillati</taxon>
        <taxon>Actinomycetota</taxon>
        <taxon>Actinomycetes</taxon>
        <taxon>Streptosporangiales</taxon>
        <taxon>Nocardiopsidaceae</taxon>
        <taxon>Nocardiopsis</taxon>
    </lineage>
</organism>
<dbReference type="EMBL" id="CP099837">
    <property type="protein sequence ID" value="USY18519.1"/>
    <property type="molecule type" value="Genomic_DNA"/>
</dbReference>
<keyword evidence="2" id="KW-1185">Reference proteome</keyword>
<evidence type="ECO:0000313" key="1">
    <source>
        <dbReference type="EMBL" id="USY18519.1"/>
    </source>
</evidence>
<protein>
    <submittedName>
        <fullName evidence="1">Carboxypeptidase-like regulatory domain-containing protein</fullName>
    </submittedName>
</protein>
<sequence length="149" mass="16183">MRNKDADPTQDRAGRAAALAAFDRSVDGARPARTARYTVPSPEQPLHRDHDGIAPVVLRFDLEGVHLDLQVQPCGDHSALSGLVSGDFDHVEVHLRRPDHTLRLFVGADGRFNAADLSPGPLSLAVERPGHPLTVTEWFTTSVAQPQTL</sequence>
<dbReference type="RefSeq" id="WP_254417907.1">
    <property type="nucleotide sequence ID" value="NZ_BAAAJB010000035.1"/>
</dbReference>
<dbReference type="Proteomes" id="UP001055940">
    <property type="component" value="Chromosome"/>
</dbReference>